<dbReference type="GeneTree" id="ENSGT00390000017045"/>
<dbReference type="InterPro" id="IPR011989">
    <property type="entry name" value="ARM-like"/>
</dbReference>
<dbReference type="Proteomes" id="UP000472265">
    <property type="component" value="Chromosome 9"/>
</dbReference>
<feature type="region of interest" description="Disordered" evidence="4">
    <location>
        <begin position="321"/>
        <end position="369"/>
    </location>
</feature>
<comment type="subcellular location">
    <subcellularLocation>
        <location evidence="1">Nucleus</location>
    </subcellularLocation>
</comment>
<dbReference type="Ensembl" id="ENSSAUT00010022722.1">
    <property type="protein sequence ID" value="ENSSAUP00010021505.1"/>
    <property type="gene ID" value="ENSSAUG00010009263.1"/>
</dbReference>
<dbReference type="PANTHER" id="PTHR15245:SF20">
    <property type="entry name" value="SYMPLEKIN"/>
    <property type="match status" value="1"/>
</dbReference>
<dbReference type="AlphaFoldDB" id="A0A671V5E8"/>
<dbReference type="InterPro" id="IPR022075">
    <property type="entry name" value="Symplekin_C"/>
</dbReference>
<reference evidence="7" key="2">
    <citation type="submission" date="2025-05" db="UniProtKB">
        <authorList>
            <consortium name="Ensembl"/>
        </authorList>
    </citation>
    <scope>IDENTIFICATION</scope>
</reference>
<evidence type="ECO:0000259" key="5">
    <source>
        <dbReference type="Pfam" id="PF11935"/>
    </source>
</evidence>
<evidence type="ECO:0000256" key="4">
    <source>
        <dbReference type="SAM" id="MobiDB-lite"/>
    </source>
</evidence>
<evidence type="ECO:0000256" key="1">
    <source>
        <dbReference type="ARBA" id="ARBA00004123"/>
    </source>
</evidence>
<keyword evidence="3" id="KW-0539">Nucleus</keyword>
<dbReference type="SUPFAM" id="SSF48371">
    <property type="entry name" value="ARM repeat"/>
    <property type="match status" value="1"/>
</dbReference>
<reference evidence="7" key="1">
    <citation type="submission" date="2021-04" db="EMBL/GenBank/DDBJ databases">
        <authorList>
            <consortium name="Wellcome Sanger Institute Data Sharing"/>
        </authorList>
    </citation>
    <scope>NUCLEOTIDE SEQUENCE [LARGE SCALE GENOMIC DNA]</scope>
</reference>
<dbReference type="InterPro" id="IPR032460">
    <property type="entry name" value="Symplekin/Pta1_N"/>
</dbReference>
<dbReference type="InterPro" id="IPR021850">
    <property type="entry name" value="Symplekin/Pta1"/>
</dbReference>
<feature type="domain" description="Symplekin C-terminal" evidence="6">
    <location>
        <begin position="878"/>
        <end position="1059"/>
    </location>
</feature>
<evidence type="ECO:0000259" key="6">
    <source>
        <dbReference type="Pfam" id="PF12295"/>
    </source>
</evidence>
<feature type="region of interest" description="Disordered" evidence="4">
    <location>
        <begin position="1094"/>
        <end position="1221"/>
    </location>
</feature>
<dbReference type="PANTHER" id="PTHR15245">
    <property type="entry name" value="SYMPLEKIN-RELATED"/>
    <property type="match status" value="1"/>
</dbReference>
<dbReference type="Ensembl" id="ENSSAUT00010022355.1">
    <property type="protein sequence ID" value="ENSSAUP00010021143.1"/>
    <property type="gene ID" value="ENSSAUG00010009263.1"/>
</dbReference>
<proteinExistence type="predicted"/>
<feature type="compositionally biased region" description="Basic and acidic residues" evidence="4">
    <location>
        <begin position="1094"/>
        <end position="1109"/>
    </location>
</feature>
<dbReference type="InterPro" id="IPR016024">
    <property type="entry name" value="ARM-type_fold"/>
</dbReference>
<dbReference type="Pfam" id="PF11935">
    <property type="entry name" value="SYMPK_PTA1_N"/>
    <property type="match status" value="1"/>
</dbReference>
<dbReference type="Ensembl" id="ENSSAUT00010022524.1">
    <property type="protein sequence ID" value="ENSSAUP00010021311.1"/>
    <property type="gene ID" value="ENSSAUG00010009263.1"/>
</dbReference>
<organism evidence="7 8">
    <name type="scientific">Sparus aurata</name>
    <name type="common">Gilthead sea bream</name>
    <dbReference type="NCBI Taxonomy" id="8175"/>
    <lineage>
        <taxon>Eukaryota</taxon>
        <taxon>Metazoa</taxon>
        <taxon>Chordata</taxon>
        <taxon>Craniata</taxon>
        <taxon>Vertebrata</taxon>
        <taxon>Euteleostomi</taxon>
        <taxon>Actinopterygii</taxon>
        <taxon>Neopterygii</taxon>
        <taxon>Teleostei</taxon>
        <taxon>Neoteleostei</taxon>
        <taxon>Acanthomorphata</taxon>
        <taxon>Eupercaria</taxon>
        <taxon>Spariformes</taxon>
        <taxon>Sparidae</taxon>
        <taxon>Sparus</taxon>
    </lineage>
</organism>
<evidence type="ECO:0000313" key="8">
    <source>
        <dbReference type="Proteomes" id="UP000472265"/>
    </source>
</evidence>
<dbReference type="OrthoDB" id="331600at2759"/>
<dbReference type="Gene3D" id="1.25.10.10">
    <property type="entry name" value="Leucine-rich Repeat Variant"/>
    <property type="match status" value="1"/>
</dbReference>
<dbReference type="GO" id="GO:0006397">
    <property type="term" value="P:mRNA processing"/>
    <property type="evidence" value="ECO:0007669"/>
    <property type="project" value="UniProtKB-KW"/>
</dbReference>
<feature type="compositionally biased region" description="Basic and acidic residues" evidence="4">
    <location>
        <begin position="338"/>
        <end position="349"/>
    </location>
</feature>
<protein>
    <submittedName>
        <fullName evidence="7">Symplekin scaffold protein</fullName>
    </submittedName>
</protein>
<dbReference type="Pfam" id="PF12295">
    <property type="entry name" value="Symplekin_C"/>
    <property type="match status" value="1"/>
</dbReference>
<feature type="domain" description="Symplekin/Pta1 N-terminal" evidence="5">
    <location>
        <begin position="110"/>
        <end position="331"/>
    </location>
</feature>
<keyword evidence="2" id="KW-0507">mRNA processing</keyword>
<evidence type="ECO:0000313" key="7">
    <source>
        <dbReference type="Ensembl" id="ENSSAUP00010021505.1"/>
    </source>
</evidence>
<accession>A0A671V5E8</accession>
<feature type="compositionally biased region" description="Acidic residues" evidence="4">
    <location>
        <begin position="1142"/>
        <end position="1175"/>
    </location>
</feature>
<keyword evidence="8" id="KW-1185">Reference proteome</keyword>
<feature type="compositionally biased region" description="Acidic residues" evidence="4">
    <location>
        <begin position="1110"/>
        <end position="1129"/>
    </location>
</feature>
<feature type="compositionally biased region" description="Acidic residues" evidence="4">
    <location>
        <begin position="1182"/>
        <end position="1206"/>
    </location>
</feature>
<name>A0A671V5E8_SPAAU</name>
<sequence>MELSAEEGETPHDAIDMTTSERVVDLLNQAALMTTDDKLTVLKQVQELIINKDPSLLDNFLDEMIAFQTDKSIEVRKFVIGFIEEACKRDNELLLRLIANLNMLLKDDSVNVVKKAILTLTQLYKVTLQWLVRSKAVTERQEACWDLVTQMKGDVLALLDSENDGVRTHAIKFTESLIITLSPRTSDSDVPKRQEGDTSLDKVPKDHSYIRYDTLCEEGKNALERLLKFMVHPAISSINLTTALGSLATIARQRPMFMSEVVQAYETLHANLPPTLAKSQVSSVRKNLKLHLVAVLKHPCSLEFQGQISTLLLDLGMPQSEITRSTPAPREQRKRPRHEQYTEGKKVKMEPALIEDDEDKEEPAPLSVPKPAAVPVAQSAIDLTAEFLHPLLNPENVANLVLISMVYLPDVMPASFQATYTPVESAGTDAQIKHLARLMATQMTAAGIGPGLEQCKAREDDAGKEEGSEDGPGAKDQLIKRKFPAVMVGQAISVVGGYTEKTPAEAAPAVKRLPEPILPTTQTKMAGASGRKKVFRLSDVVQPLSEAQIEKLTSRAVKRILHSEKSIAQSGMSHVRVKLLSRLVTQFEGMMKEDVLEFILDDIRTRSDLAFSLLYQEYNSYLSQLPSGLLDSYDHCLYTLLSGLQEKPEQRDGLFTKLVLEAPVITESALEVIRRYCEDESRVYLGMTTLKELIIKRPSRQFQYLHVLLDLSSHEKEKVRTTALAFLKRMYEKDQLRDYIEKFALNYMQLLVHPNPPSLLFGADKDTEVAAPWTEDTVRQCLFLYLSLLPLNHRLVHELASVYTEAIADIKRSVLRAIEQPIRGMGMNSPELLLLVENCPKGAETLVTRCLHILTDKVPPSPELVERVRDLYHKRVPDVRFLIPVINGLEKNEVIQALPKLIKLNPIVVKEVFNRLLGTQHSEGSSSVSPLTPGDLLIALHNIDSTKCDMKSIIKATNLCFGERNVYTSEVLAVVMQQLMEQSPLPMLLMRTVIQSLTMYPRLGGFVMNILSRLIVKQVWKYPKVWEGFVKCCQRTKPQSYSVLLQLPPAQLTSVFERCPEMREPLLQHVHSFTPHQQAHIPASIMLVLEGEKKPEPKPVEPVVEKEMEPDPAPAEEEAPAAELPESETEVLQHAADKKDDEEPMEQEESEPVIEEEAAEPVSQEDETTREEEETSSPQPEPVEEEMETTQPEPSEDQEPEKDAEADVAAPDTGSGSEDVE</sequence>
<evidence type="ECO:0000256" key="2">
    <source>
        <dbReference type="ARBA" id="ARBA00022664"/>
    </source>
</evidence>
<dbReference type="Ensembl" id="ENSSAUT00010022630.1">
    <property type="protein sequence ID" value="ENSSAUP00010021414.1"/>
    <property type="gene ID" value="ENSSAUG00010009263.1"/>
</dbReference>
<evidence type="ECO:0000256" key="3">
    <source>
        <dbReference type="ARBA" id="ARBA00023242"/>
    </source>
</evidence>
<dbReference type="GO" id="GO:0005847">
    <property type="term" value="C:mRNA cleavage and polyadenylation specificity factor complex"/>
    <property type="evidence" value="ECO:0007669"/>
    <property type="project" value="TreeGrafter"/>
</dbReference>
<gene>
    <name evidence="7" type="primary">SYMPK</name>
</gene>